<evidence type="ECO:0000256" key="1">
    <source>
        <dbReference type="ARBA" id="ARBA00004123"/>
    </source>
</evidence>
<organism evidence="7 8">
    <name type="scientific">Conidiobolus coronatus (strain ATCC 28846 / CBS 209.66 / NRRL 28638)</name>
    <name type="common">Delacroixia coronata</name>
    <dbReference type="NCBI Taxonomy" id="796925"/>
    <lineage>
        <taxon>Eukaryota</taxon>
        <taxon>Fungi</taxon>
        <taxon>Fungi incertae sedis</taxon>
        <taxon>Zoopagomycota</taxon>
        <taxon>Entomophthoromycotina</taxon>
        <taxon>Entomophthoromycetes</taxon>
        <taxon>Entomophthorales</taxon>
        <taxon>Ancylistaceae</taxon>
        <taxon>Conidiobolus</taxon>
    </lineage>
</organism>
<dbReference type="InterPro" id="IPR036864">
    <property type="entry name" value="Zn2-C6_fun-type_DNA-bd_sf"/>
</dbReference>
<dbReference type="PANTHER" id="PTHR47338">
    <property type="entry name" value="ZN(II)2CYS6 TRANSCRIPTION FACTOR (EUROFUNG)-RELATED"/>
    <property type="match status" value="1"/>
</dbReference>
<dbReference type="OrthoDB" id="39175at2759"/>
<dbReference type="PROSITE" id="PS00463">
    <property type="entry name" value="ZN2_CY6_FUNGAL_1"/>
    <property type="match status" value="1"/>
</dbReference>
<keyword evidence="2" id="KW-0479">Metal-binding</keyword>
<comment type="subcellular location">
    <subcellularLocation>
        <location evidence="1">Nucleus</location>
    </subcellularLocation>
</comment>
<dbReference type="GO" id="GO:0008270">
    <property type="term" value="F:zinc ion binding"/>
    <property type="evidence" value="ECO:0007669"/>
    <property type="project" value="InterPro"/>
</dbReference>
<protein>
    <recommendedName>
        <fullName evidence="6">Zn(2)-C6 fungal-type domain-containing protein</fullName>
    </recommendedName>
</protein>
<dbReference type="Proteomes" id="UP000070444">
    <property type="component" value="Unassembled WGS sequence"/>
</dbReference>
<dbReference type="InterPro" id="IPR050815">
    <property type="entry name" value="TF_fung"/>
</dbReference>
<dbReference type="CDD" id="cd00067">
    <property type="entry name" value="GAL4"/>
    <property type="match status" value="1"/>
</dbReference>
<keyword evidence="3" id="KW-0805">Transcription regulation</keyword>
<keyword evidence="5" id="KW-0539">Nucleus</keyword>
<dbReference type="AlphaFoldDB" id="A0A137NYF9"/>
<proteinExistence type="predicted"/>
<dbReference type="GO" id="GO:0000981">
    <property type="term" value="F:DNA-binding transcription factor activity, RNA polymerase II-specific"/>
    <property type="evidence" value="ECO:0007669"/>
    <property type="project" value="InterPro"/>
</dbReference>
<evidence type="ECO:0000256" key="3">
    <source>
        <dbReference type="ARBA" id="ARBA00023015"/>
    </source>
</evidence>
<dbReference type="Gene3D" id="4.10.240.10">
    <property type="entry name" value="Zn(2)-C6 fungal-type DNA-binding domain"/>
    <property type="match status" value="1"/>
</dbReference>
<keyword evidence="8" id="KW-1185">Reference proteome</keyword>
<dbReference type="Pfam" id="PF00172">
    <property type="entry name" value="Zn_clus"/>
    <property type="match status" value="1"/>
</dbReference>
<accession>A0A137NYF9</accession>
<dbReference type="GO" id="GO:0005634">
    <property type="term" value="C:nucleus"/>
    <property type="evidence" value="ECO:0007669"/>
    <property type="project" value="UniProtKB-SubCell"/>
</dbReference>
<keyword evidence="4" id="KW-0804">Transcription</keyword>
<dbReference type="PANTHER" id="PTHR47338:SF5">
    <property type="entry name" value="ZN(II)2CYS6 TRANSCRIPTION FACTOR (EUROFUNG)"/>
    <property type="match status" value="1"/>
</dbReference>
<evidence type="ECO:0000313" key="7">
    <source>
        <dbReference type="EMBL" id="KXN67903.1"/>
    </source>
</evidence>
<dbReference type="InterPro" id="IPR001138">
    <property type="entry name" value="Zn2Cys6_DnaBD"/>
</dbReference>
<dbReference type="PROSITE" id="PS50048">
    <property type="entry name" value="ZN2_CY6_FUNGAL_2"/>
    <property type="match status" value="1"/>
</dbReference>
<feature type="domain" description="Zn(2)-C6 fungal-type" evidence="6">
    <location>
        <begin position="17"/>
        <end position="50"/>
    </location>
</feature>
<name>A0A137NYF9_CONC2</name>
<dbReference type="EMBL" id="KQ964607">
    <property type="protein sequence ID" value="KXN67903.1"/>
    <property type="molecule type" value="Genomic_DNA"/>
</dbReference>
<evidence type="ECO:0000256" key="4">
    <source>
        <dbReference type="ARBA" id="ARBA00023163"/>
    </source>
</evidence>
<evidence type="ECO:0000259" key="6">
    <source>
        <dbReference type="PROSITE" id="PS50048"/>
    </source>
</evidence>
<dbReference type="SMART" id="SM00066">
    <property type="entry name" value="GAL4"/>
    <property type="match status" value="1"/>
</dbReference>
<evidence type="ECO:0000256" key="2">
    <source>
        <dbReference type="ARBA" id="ARBA00022723"/>
    </source>
</evidence>
<reference evidence="7 8" key="1">
    <citation type="journal article" date="2015" name="Genome Biol. Evol.">
        <title>Phylogenomic analyses indicate that early fungi evolved digesting cell walls of algal ancestors of land plants.</title>
        <authorList>
            <person name="Chang Y."/>
            <person name="Wang S."/>
            <person name="Sekimoto S."/>
            <person name="Aerts A.L."/>
            <person name="Choi C."/>
            <person name="Clum A."/>
            <person name="LaButti K.M."/>
            <person name="Lindquist E.A."/>
            <person name="Yee Ngan C."/>
            <person name="Ohm R.A."/>
            <person name="Salamov A.A."/>
            <person name="Grigoriev I.V."/>
            <person name="Spatafora J.W."/>
            <person name="Berbee M.L."/>
        </authorList>
    </citation>
    <scope>NUCLEOTIDE SEQUENCE [LARGE SCALE GENOMIC DNA]</scope>
    <source>
        <strain evidence="7 8">NRRL 28638</strain>
    </source>
</reference>
<sequence>MNQIRPAGKYSEHTNQACDSCRKKKVKCVSNPVPGLPCGHCNKHRYTCTYYHHANKRGPKGTSNIRTGGIRKNQNLPILTSPLRLGFAHNNGHINATPNSGELSPSGHSSATPKSDLKIIQYSPVQPPHPVTTCHSPAITSPSDYTSSVFESSPHALSYQDLLRCYGQDINDKLGYDFCSARLRWWKTIMN</sequence>
<gene>
    <name evidence="7" type="ORF">CONCODRAFT_79978</name>
</gene>
<dbReference type="SUPFAM" id="SSF57701">
    <property type="entry name" value="Zn2/Cys6 DNA-binding domain"/>
    <property type="match status" value="1"/>
</dbReference>
<evidence type="ECO:0000313" key="8">
    <source>
        <dbReference type="Proteomes" id="UP000070444"/>
    </source>
</evidence>
<evidence type="ECO:0000256" key="5">
    <source>
        <dbReference type="ARBA" id="ARBA00023242"/>
    </source>
</evidence>